<sequence length="94" mass="10746">MSGTTYPPWGSIHDSKSAGWQWEPVTPPARPDSSCIHCDEQLTPEEMSLDNKTRYTCYNCWMSGKRNTVVKQPVELKPDTLAHHYYSTKLPKGF</sequence>
<gene>
    <name evidence="2" type="ORF">LCGC14_0586390</name>
</gene>
<proteinExistence type="predicted"/>
<feature type="region of interest" description="Disordered" evidence="1">
    <location>
        <begin position="1"/>
        <end position="26"/>
    </location>
</feature>
<protein>
    <submittedName>
        <fullName evidence="2">Uncharacterized protein</fullName>
    </submittedName>
</protein>
<accession>A0A0F9UN50</accession>
<organism evidence="2">
    <name type="scientific">marine sediment metagenome</name>
    <dbReference type="NCBI Taxonomy" id="412755"/>
    <lineage>
        <taxon>unclassified sequences</taxon>
        <taxon>metagenomes</taxon>
        <taxon>ecological metagenomes</taxon>
    </lineage>
</organism>
<comment type="caution">
    <text evidence="2">The sequence shown here is derived from an EMBL/GenBank/DDBJ whole genome shotgun (WGS) entry which is preliminary data.</text>
</comment>
<name>A0A0F9UN50_9ZZZZ</name>
<reference evidence="2" key="1">
    <citation type="journal article" date="2015" name="Nature">
        <title>Complex archaea that bridge the gap between prokaryotes and eukaryotes.</title>
        <authorList>
            <person name="Spang A."/>
            <person name="Saw J.H."/>
            <person name="Jorgensen S.L."/>
            <person name="Zaremba-Niedzwiedzka K."/>
            <person name="Martijn J."/>
            <person name="Lind A.E."/>
            <person name="van Eijk R."/>
            <person name="Schleper C."/>
            <person name="Guy L."/>
            <person name="Ettema T.J."/>
        </authorList>
    </citation>
    <scope>NUCLEOTIDE SEQUENCE</scope>
</reference>
<evidence type="ECO:0000256" key="1">
    <source>
        <dbReference type="SAM" id="MobiDB-lite"/>
    </source>
</evidence>
<dbReference type="EMBL" id="LAZR01000902">
    <property type="protein sequence ID" value="KKN55038.1"/>
    <property type="molecule type" value="Genomic_DNA"/>
</dbReference>
<dbReference type="AlphaFoldDB" id="A0A0F9UN50"/>
<evidence type="ECO:0000313" key="2">
    <source>
        <dbReference type="EMBL" id="KKN55038.1"/>
    </source>
</evidence>